<dbReference type="RefSeq" id="WP_046975705.1">
    <property type="nucleotide sequence ID" value="NZ_CP011104.1"/>
</dbReference>
<feature type="domain" description="Tox-PLDMTX" evidence="3">
    <location>
        <begin position="2488"/>
        <end position="2622"/>
    </location>
</feature>
<feature type="region of interest" description="Disordered" evidence="1">
    <location>
        <begin position="1"/>
        <end position="50"/>
    </location>
</feature>
<dbReference type="PROSITE" id="PS51996">
    <property type="entry name" value="TR_MART"/>
    <property type="match status" value="1"/>
</dbReference>
<evidence type="ECO:0000313" key="4">
    <source>
        <dbReference type="EMBL" id="AKH64613.1"/>
    </source>
</evidence>
<dbReference type="InterPro" id="IPR011324">
    <property type="entry name" value="Cytotoxic_necrot_fac-like_cat"/>
</dbReference>
<evidence type="ECO:0000259" key="3">
    <source>
        <dbReference type="Pfam" id="PF15645"/>
    </source>
</evidence>
<dbReference type="SUPFAM" id="SSF64438">
    <property type="entry name" value="CNF1/YfiH-like putative cysteine hydrolases"/>
    <property type="match status" value="1"/>
</dbReference>
<keyword evidence="5" id="KW-1185">Reference proteome</keyword>
<dbReference type="Gene3D" id="3.60.100.10">
    <property type="entry name" value="Cytotoxic necrotizing factor, Rho-activating domain"/>
    <property type="match status" value="1"/>
</dbReference>
<dbReference type="OrthoDB" id="6555661at2"/>
<organism evidence="4 5">
    <name type="scientific">Photorhabdus thracensis</name>
    <dbReference type="NCBI Taxonomy" id="230089"/>
    <lineage>
        <taxon>Bacteria</taxon>
        <taxon>Pseudomonadati</taxon>
        <taxon>Pseudomonadota</taxon>
        <taxon>Gammaproteobacteria</taxon>
        <taxon>Enterobacterales</taxon>
        <taxon>Morganellaceae</taxon>
        <taxon>Photorhabdus</taxon>
    </lineage>
</organism>
<reference evidence="5" key="2">
    <citation type="submission" date="2015-03" db="EMBL/GenBank/DDBJ databases">
        <title>Genome sequence of Azospirillum thiophilum strain DSM 21654T.</title>
        <authorList>
            <person name="Kwak Y."/>
            <person name="Shin J.-H."/>
        </authorList>
    </citation>
    <scope>NUCLEOTIDE SEQUENCE [LARGE SCALE GENOMIC DNA]</scope>
    <source>
        <strain evidence="5">DSM 15199</strain>
    </source>
</reference>
<sequence>MPYSYDKEKNIEKKNTFSDERYLEEQNNQIELSDDIDENPERPGVSDFESLPGEDLNIYLDISKEDLQALIDTDRHTLSQPFSGTEDDRANLKKRINENFIKKLPEFMEYRHKGYNITGLDQKGIKELEGMLQEVPQTQQSALKDLYSTARKLLNTLKQNPLPPENQDMIQQSNSVIRNLSDALEALNAAGKVSKVTWDQEVDRIAREQRERLVAETMRRLSETGDKHLLGSDNGFSQLSREQRRQRAEGLLFSEANRFTAEHFKFEQLKKSLLAENRITRQRLTGYLETTSAGILAGARDAREYAMNTLLAQADINPARLGNAEQLGHWTRNYNQYTRHIRVVDGEMNRNISQGNPLIGAFIKETNDEPAHIKIARAMLPVSDALGAVSVALGQLKTRVQPSEEEFNQPYHDGSGGLLKSIKKTGQKIKETSAHVAWMTGNKASKTASRMRYKLKESSYSESVNGAVKGTALLLLDEIQQAERRIKLLPSLSWMLQEAVEQHSSVTQRIAYRDELPELSELLNQQLEQEAARWQAIGQQSRDKLQELIAPITRLAQEKWAQDLYFQLGEELRKERQDRRRDRQHFDEILAEAVGQFAEVARELDSAAVRLAEHGHSGSKELQEKVAKWLRDLSELKGKVKAGVVEITGTSLDNFSRGGMLARGMSEWAEDLKQSYLQEKRPEDRTVAAELFERTLMEIVEENRTHFAKESDPEAEGFLKRLTLALNHAAENTLVYPPTPEEILASSRSIPDDIRLWAEQKIVSGAISAALRGGFKLLVNTTSLPLRVAARAGRTTYRVTRGVQAIRRGVKLGQSRATKIENKYINQEISKATIRFALSISPSVGYGIAAAITGKRIYDGDLNKVTKKILVDMVIELPWVAVDASINFAARKYTEHSIKQAIQNALDKQADRLASRINKEIEDKSSDVNVEIVPQETSVSPAETVQSTPEPISDFTNNSQLTIPELLDIQDNNAAQQPKIRRKRDASAQMLTDNDEHSEENKKYFSTIKKDFNRNENDDIEPFDETDKKELSGFVLNAALNRSPHSDTGSSSNILTEQNIKNFPEIIRERYHYLKKIEPNITDDDTRKAIFLNLKRFIHRNINKLSFNNISVLLNSLYSISDENNDFDDAASKIKAKYYDFKKHFYINRNSYVKIKKAIYDEEKENKPSTIKLPSDEIISTEEFSSEGINDSMIKSKNKLKEISNKSIENFLLVKEGDELLKFSSLEIKSLIKYLHLINNENIITKIKNHVVKNNYEDIIFASNLAQEITEDSKLFLGPASEEELTAVIYQLAIGKKFDNLSLTRIYNKFLFSKERDNPFTKVISKNKPKGYFTISDFKKSGDAEDRSKFNQQFYDYRDKYNQYDASILAGSIITSSNITVEEFTQAPKSIQTFAVFGKSLGEYRSTKNVTEKPPQYIPGRIVLMKLSSGRYLLSSNLLGNIKSIILEEQEGNFININLSNKGLVNSKKIAEVDPRYQLYEGLYHVYPDNMVYYEIIKPLYGSDWSKNPISKISHDYFTVAQDSKAAKIEINASSTVANTLAQGMAVALAAYIEDLHQSMDETSKTWKIIRGFIPFYNTIYNASTDSEYIIDSGEILLDIVSIIPIFKTASTVGKSASEVINLGRSALKAGVANGLRGLQLFKYVAKQVAPELLSASYKNSLLITKAFYDAIEPVPIRSSLKGLYKGIKNDLNLTSLEGISSKVLMTSNEKANLKLSNNGIWKNDAGKSYIKDAKGEFYQVERNQSNQGWVLINGDRKTPISNSGGRWGVKKEEGEFKRLLNGDHRTFPQSWSVKNSDLNYITPEKGIYKLGSENSQKLSEPKYYIKQEGAFYQVRWDESNHTWRIINPANPGQFSYSLPVKLAKKNSWEFNSDIGLKGGTRTDLNNWMKEHIDEYSRLPKKNEEAIARYTGGRYRLYNEKLRAGKMTKNIRESIDEVVSSLRMLPEYSGTVYRGGAIKKDVYKEMKVGGVIFDPAFLSTSADSAAAMEFLRKANTGKDEMRYLMTLEVKRGRSLMDKSLSQFADTEAEVLLLPETPIEITKIENKGPDLYIYGKEVDPVGQDAKDIFNNKMKIMSEPSTGSLGAKVDNVPVVKKNTDIDIDVNNHADSNKDGLWEIHSDVGLKGGGLNDLRDIFRKNSASLESKLSAGDTSVFRTRGYLGTEKNTKIDTSFEYLRVDKVSNHKSGRIFSMDSIGEGGEMEGVISVSKGSNLSSKLSGNTIGKWGVKDKLDDSVDFIEVSNGASGAVGIKISLNQLQEGKPVIVSAGELSGCTMIYAVDDDYFYAYHAGQNPGDNSWLTSRDGVNSIYQTHMSLKGKPISDLSLDNNNDLIKIFSTYDKATINYFGKKKPISLSGKNTSLSVDTHISTPYSENVNVFDYNAAKGSDPRLGLAYAILTRKNGKVSVSTYSEDISIALKDKKLTSLARKEENLVTNKNIVTAGNSKEQVSNVMSRHAEKITYNLAPDIPASEYLDELYQKTGIAAKIQDPKGKCQVLMNPIADFMKEKGFFDIRYRGMYIWNNATEQIPMNHFVVVGKKGGKDYVFDVSAHQFENKGMSDLNEPLILSAEDWAKKYRGATTRKLIYYSDFKNARTAANTYHALPRALVPGSMEGKTFITSPNWYDTFKRTEYDKLFIKRARLLRDRNHNPLELEQVNRRLTALLNETSDVSHHVNY</sequence>
<evidence type="ECO:0000313" key="5">
    <source>
        <dbReference type="Proteomes" id="UP000034866"/>
    </source>
</evidence>
<dbReference type="SUPFAM" id="SSF56399">
    <property type="entry name" value="ADP-ribosylation"/>
    <property type="match status" value="1"/>
</dbReference>
<feature type="region of interest" description="Disordered" evidence="1">
    <location>
        <begin position="969"/>
        <end position="1000"/>
    </location>
</feature>
<accession>A0A0F7LRL3</accession>
<feature type="compositionally biased region" description="Basic and acidic residues" evidence="1">
    <location>
        <begin position="1"/>
        <end position="24"/>
    </location>
</feature>
<dbReference type="InterPro" id="IPR037040">
    <property type="entry name" value="CNF_Rho-act_sf"/>
</dbReference>
<feature type="region of interest" description="Disordered" evidence="1">
    <location>
        <begin position="936"/>
        <end position="955"/>
    </location>
</feature>
<dbReference type="PATRIC" id="fig|230089.6.peg.3615"/>
<protein>
    <recommendedName>
        <fullName evidence="6">Tox-PLDMTX domain-containing protein</fullName>
    </recommendedName>
</protein>
<proteinExistence type="predicted"/>
<dbReference type="InterPro" id="IPR028907">
    <property type="entry name" value="Tox-PLDMTX_dom"/>
</dbReference>
<dbReference type="Pfam" id="PF05785">
    <property type="entry name" value="CNF1"/>
    <property type="match status" value="1"/>
</dbReference>
<dbReference type="Pfam" id="PF15645">
    <property type="entry name" value="Tox-PLDMTX"/>
    <property type="match status" value="1"/>
</dbReference>
<evidence type="ECO:0000256" key="1">
    <source>
        <dbReference type="SAM" id="MobiDB-lite"/>
    </source>
</evidence>
<evidence type="ECO:0008006" key="6">
    <source>
        <dbReference type="Google" id="ProtNLM"/>
    </source>
</evidence>
<dbReference type="Proteomes" id="UP000034866">
    <property type="component" value="Chromosome"/>
</dbReference>
<dbReference type="CDD" id="cd16834">
    <property type="entry name" value="CNF1-like"/>
    <property type="match status" value="1"/>
</dbReference>
<dbReference type="KEGG" id="ptt:VY86_16010"/>
<dbReference type="Gene3D" id="3.90.176.10">
    <property type="entry name" value="Toxin ADP-ribosyltransferase, Chain A, domain 1"/>
    <property type="match status" value="1"/>
</dbReference>
<evidence type="ECO:0000259" key="2">
    <source>
        <dbReference type="Pfam" id="PF05785"/>
    </source>
</evidence>
<gene>
    <name evidence="4" type="ORF">VY86_16010</name>
</gene>
<dbReference type="Gene3D" id="3.10.670.10">
    <property type="entry name" value="Secreted effector protein ssei"/>
    <property type="match status" value="1"/>
</dbReference>
<dbReference type="EMBL" id="CP011104">
    <property type="protein sequence ID" value="AKH64613.1"/>
    <property type="molecule type" value="Genomic_DNA"/>
</dbReference>
<reference evidence="4 5" key="1">
    <citation type="journal article" date="2015" name="J. Biotechnol.">
        <title>Complete genome sequence of Photorhabdus temperata subsp. thracensis 39-8(T), an entomopathogenic bacterium for the improved commercial bioinsecticide.</title>
        <authorList>
            <person name="Kwak Y."/>
            <person name="Shin J.H."/>
        </authorList>
    </citation>
    <scope>NUCLEOTIDE SEQUENCE [LARGE SCALE GENOMIC DNA]</scope>
    <source>
        <strain evidence="4 5">DSM 15199</strain>
    </source>
</reference>
<dbReference type="InterPro" id="IPR008430">
    <property type="entry name" value="CNF_Rho-act"/>
</dbReference>
<name>A0A0F7LRL3_9GAMM</name>
<feature type="domain" description="Cytotoxic necrotizing factor Rho-activating" evidence="2">
    <location>
        <begin position="2145"/>
        <end position="2425"/>
    </location>
</feature>